<dbReference type="EMBL" id="QGLE01000001">
    <property type="protein sequence ID" value="PWR25985.1"/>
    <property type="molecule type" value="Genomic_DNA"/>
</dbReference>
<keyword evidence="3" id="KW-1185">Reference proteome</keyword>
<protein>
    <recommendedName>
        <fullName evidence="4">DUF2834 domain-containing protein</fullName>
    </recommendedName>
</protein>
<evidence type="ECO:0000256" key="1">
    <source>
        <dbReference type="SAM" id="Phobius"/>
    </source>
</evidence>
<gene>
    <name evidence="2" type="ORF">DKG74_03290</name>
</gene>
<reference evidence="2 3" key="1">
    <citation type="submission" date="2018-05" db="EMBL/GenBank/DDBJ databases">
        <title>Zavarzinia sp. HR-AS.</title>
        <authorList>
            <person name="Lee Y."/>
            <person name="Jeon C.O."/>
        </authorList>
    </citation>
    <scope>NUCLEOTIDE SEQUENCE [LARGE SCALE GENOMIC DNA]</scope>
    <source>
        <strain evidence="2 3">HR-AS</strain>
    </source>
</reference>
<proteinExistence type="predicted"/>
<dbReference type="InterPro" id="IPR021362">
    <property type="entry name" value="DUF2834"/>
</dbReference>
<evidence type="ECO:0000313" key="2">
    <source>
        <dbReference type="EMBL" id="PWR25985.1"/>
    </source>
</evidence>
<organism evidence="2 3">
    <name type="scientific">Zavarzinia aquatilis</name>
    <dbReference type="NCBI Taxonomy" id="2211142"/>
    <lineage>
        <taxon>Bacteria</taxon>
        <taxon>Pseudomonadati</taxon>
        <taxon>Pseudomonadota</taxon>
        <taxon>Alphaproteobacteria</taxon>
        <taxon>Rhodospirillales</taxon>
        <taxon>Zavarziniaceae</taxon>
        <taxon>Zavarzinia</taxon>
    </lineage>
</organism>
<accession>A0A317EL91</accession>
<sequence>MNDGLYKAVLVLLGLGFAVAFAVICLPPLIANPDILGALGQGFVNPYSTGYSLDVLTCWAVLAVFVLWERQTLGIRHGWIALALGVAPGVATGFAFYLLLRAHALRGRA</sequence>
<dbReference type="RefSeq" id="WP_109902519.1">
    <property type="nucleotide sequence ID" value="NZ_QGLE01000001.1"/>
</dbReference>
<keyword evidence="1" id="KW-1133">Transmembrane helix</keyword>
<evidence type="ECO:0000313" key="3">
    <source>
        <dbReference type="Proteomes" id="UP000245461"/>
    </source>
</evidence>
<dbReference type="Proteomes" id="UP000245461">
    <property type="component" value="Unassembled WGS sequence"/>
</dbReference>
<comment type="caution">
    <text evidence="2">The sequence shown here is derived from an EMBL/GenBank/DDBJ whole genome shotgun (WGS) entry which is preliminary data.</text>
</comment>
<name>A0A317EL91_9PROT</name>
<feature type="transmembrane region" description="Helical" evidence="1">
    <location>
        <begin position="47"/>
        <end position="68"/>
    </location>
</feature>
<keyword evidence="1" id="KW-0472">Membrane</keyword>
<dbReference type="OrthoDB" id="8479544at2"/>
<dbReference type="Pfam" id="PF11196">
    <property type="entry name" value="DUF2834"/>
    <property type="match status" value="1"/>
</dbReference>
<evidence type="ECO:0008006" key="4">
    <source>
        <dbReference type="Google" id="ProtNLM"/>
    </source>
</evidence>
<dbReference type="AlphaFoldDB" id="A0A317EL91"/>
<feature type="transmembrane region" description="Helical" evidence="1">
    <location>
        <begin position="80"/>
        <end position="100"/>
    </location>
</feature>
<keyword evidence="1" id="KW-0812">Transmembrane</keyword>